<accession>A0A0P7Y2D7</accession>
<gene>
    <name evidence="2" type="primary">neuB</name>
    <name evidence="2" type="ORF">HLUCCX10_15670</name>
</gene>
<evidence type="ECO:0000313" key="3">
    <source>
        <dbReference type="Proteomes" id="UP000050421"/>
    </source>
</evidence>
<dbReference type="EMBL" id="LJXT01000129">
    <property type="protein sequence ID" value="KPQ10580.1"/>
    <property type="molecule type" value="Genomic_DNA"/>
</dbReference>
<dbReference type="EC" id="2.5.1.56" evidence="2"/>
<comment type="caution">
    <text evidence="2">The sequence shown here is derived from an EMBL/GenBank/DDBJ whole genome shotgun (WGS) entry which is preliminary data.</text>
</comment>
<dbReference type="InterPro" id="IPR013785">
    <property type="entry name" value="Aldolase_TIM"/>
</dbReference>
<dbReference type="InterPro" id="IPR057736">
    <property type="entry name" value="SAF_PseI/NeuA/NeuB"/>
</dbReference>
<dbReference type="CDD" id="cd11615">
    <property type="entry name" value="SAF_NeuB_like"/>
    <property type="match status" value="1"/>
</dbReference>
<dbReference type="OrthoDB" id="9814210at2"/>
<dbReference type="PATRIC" id="fig|1305737.6.peg.106"/>
<evidence type="ECO:0000313" key="2">
    <source>
        <dbReference type="EMBL" id="KPQ10580.1"/>
    </source>
</evidence>
<dbReference type="InterPro" id="IPR036732">
    <property type="entry name" value="AFP_Neu5c_C_sf"/>
</dbReference>
<dbReference type="SUPFAM" id="SSF51269">
    <property type="entry name" value="AFP III-like domain"/>
    <property type="match status" value="1"/>
</dbReference>
<dbReference type="Gene3D" id="3.90.1210.10">
    <property type="entry name" value="Antifreeze-like/N-acetylneuraminic acid synthase C-terminal domain"/>
    <property type="match status" value="1"/>
</dbReference>
<dbReference type="GO" id="GO:0050462">
    <property type="term" value="F:N-acetylneuraminate synthase activity"/>
    <property type="evidence" value="ECO:0007669"/>
    <property type="project" value="UniProtKB-EC"/>
</dbReference>
<dbReference type="InterPro" id="IPR051690">
    <property type="entry name" value="PseI-like"/>
</dbReference>
<dbReference type="PANTHER" id="PTHR42966">
    <property type="entry name" value="N-ACETYLNEURAMINATE SYNTHASE"/>
    <property type="match status" value="1"/>
</dbReference>
<dbReference type="Gene3D" id="3.20.20.70">
    <property type="entry name" value="Aldolase class I"/>
    <property type="match status" value="1"/>
</dbReference>
<dbReference type="PROSITE" id="PS50844">
    <property type="entry name" value="AFP_LIKE"/>
    <property type="match status" value="1"/>
</dbReference>
<dbReference type="GO" id="GO:0016051">
    <property type="term" value="P:carbohydrate biosynthetic process"/>
    <property type="evidence" value="ECO:0007669"/>
    <property type="project" value="InterPro"/>
</dbReference>
<feature type="domain" description="AFP-like" evidence="1">
    <location>
        <begin position="273"/>
        <end position="331"/>
    </location>
</feature>
<dbReference type="eggNOG" id="COG2089">
    <property type="taxonomic scope" value="Bacteria"/>
</dbReference>
<dbReference type="STRING" id="1305737.GCA_000526355_01795"/>
<dbReference type="InterPro" id="IPR006190">
    <property type="entry name" value="SAF_AFP_Neu5Ac"/>
</dbReference>
<reference evidence="2 3" key="1">
    <citation type="submission" date="2015-09" db="EMBL/GenBank/DDBJ databases">
        <title>Identification and resolution of microdiversity through metagenomic sequencing of parallel consortia.</title>
        <authorList>
            <person name="Nelson W.C."/>
            <person name="Romine M.F."/>
            <person name="Lindemann S.R."/>
        </authorList>
    </citation>
    <scope>NUCLEOTIDE SEQUENCE [LARGE SCALE GENOMIC DNA]</scope>
    <source>
        <strain evidence="2">HL-49</strain>
    </source>
</reference>
<proteinExistence type="predicted"/>
<protein>
    <submittedName>
        <fullName evidence="2">N-acetylneuraminate synthase</fullName>
        <ecNumber evidence="2">2.5.1.56</ecNumber>
    </submittedName>
</protein>
<dbReference type="AlphaFoldDB" id="A0A0P7Y2D7"/>
<dbReference type="PANTHER" id="PTHR42966:SF1">
    <property type="entry name" value="SIALIC ACID SYNTHASE"/>
    <property type="match status" value="1"/>
</dbReference>
<evidence type="ECO:0000259" key="1">
    <source>
        <dbReference type="PROSITE" id="PS50844"/>
    </source>
</evidence>
<dbReference type="Pfam" id="PF03102">
    <property type="entry name" value="NeuB"/>
    <property type="match status" value="1"/>
</dbReference>
<name>A0A0P7Y2D7_9BACT</name>
<keyword evidence="2" id="KW-0808">Transferase</keyword>
<sequence>MIIAEIAQAHDGSLGNAYAYIEALAATGVDAIKFQTHIAEAESSIHEPFRVKFSKQDATRFEYWKRMEFSLDQWKGLKAHADAHGIELISSPFSNLAVDWLEEIGVKRYKIGSGEVSNWLMLEKIAKTGKPLILSSGMSSWEELDQTVEFLKKYGNSLSILQCTTAYPTAPEQWGLNVIQELKDRYQLPIGFSDHSGDIFASLSAASLGAEIFEFHVVFDKRQFGPDTLASITIDQTEQMVKGIKAIQKALKNPIDKTQIKPFQDLKKIFEKSLAVNRPLKKGDIIQPEFLESKKPKGFGIDAKDYAEVIGKKINKDLSQWGFLNWEDLES</sequence>
<dbReference type="Proteomes" id="UP000050421">
    <property type="component" value="Unassembled WGS sequence"/>
</dbReference>
<dbReference type="SUPFAM" id="SSF51569">
    <property type="entry name" value="Aldolase"/>
    <property type="match status" value="1"/>
</dbReference>
<dbReference type="GO" id="GO:0047444">
    <property type="term" value="F:N-acylneuraminate-9-phosphate synthase activity"/>
    <property type="evidence" value="ECO:0007669"/>
    <property type="project" value="TreeGrafter"/>
</dbReference>
<dbReference type="InterPro" id="IPR013132">
    <property type="entry name" value="PseI/NeuA/B-like_N"/>
</dbReference>
<organism evidence="2 3">
    <name type="scientific">Algoriphagus marincola HL-49</name>
    <dbReference type="NCBI Taxonomy" id="1305737"/>
    <lineage>
        <taxon>Bacteria</taxon>
        <taxon>Pseudomonadati</taxon>
        <taxon>Bacteroidota</taxon>
        <taxon>Cytophagia</taxon>
        <taxon>Cytophagales</taxon>
        <taxon>Cyclobacteriaceae</taxon>
        <taxon>Algoriphagus</taxon>
    </lineage>
</organism>